<dbReference type="InterPro" id="IPR013655">
    <property type="entry name" value="PAS_fold_3"/>
</dbReference>
<feature type="signal peptide" evidence="12">
    <location>
        <begin position="1"/>
        <end position="28"/>
    </location>
</feature>
<keyword evidence="6" id="KW-0010">Activator</keyword>
<accession>A0A8J7NX59</accession>
<dbReference type="InterPro" id="IPR001610">
    <property type="entry name" value="PAC"/>
</dbReference>
<evidence type="ECO:0000256" key="5">
    <source>
        <dbReference type="ARBA" id="ARBA00023125"/>
    </source>
</evidence>
<dbReference type="InterPro" id="IPR021537">
    <property type="entry name" value="HIF_alpha-like"/>
</dbReference>
<evidence type="ECO:0000256" key="10">
    <source>
        <dbReference type="PIRSR" id="PIRSR621537-50"/>
    </source>
</evidence>
<protein>
    <submittedName>
        <fullName evidence="14">EPAS1 protein</fullName>
    </submittedName>
</protein>
<dbReference type="CDD" id="cd00130">
    <property type="entry name" value="PAS"/>
    <property type="match status" value="2"/>
</dbReference>
<keyword evidence="8" id="KW-0539">Nucleus</keyword>
<dbReference type="InterPro" id="IPR013767">
    <property type="entry name" value="PAS_fold"/>
</dbReference>
<dbReference type="InterPro" id="IPR014887">
    <property type="entry name" value="HIF-1_CTAD"/>
</dbReference>
<feature type="compositionally biased region" description="Low complexity" evidence="11">
    <location>
        <begin position="548"/>
        <end position="564"/>
    </location>
</feature>
<dbReference type="GO" id="GO:0000981">
    <property type="term" value="F:DNA-binding transcription factor activity, RNA polymerase II-specific"/>
    <property type="evidence" value="ECO:0007669"/>
    <property type="project" value="TreeGrafter"/>
</dbReference>
<keyword evidence="9" id="KW-0379">Hydroxylation</keyword>
<feature type="region of interest" description="Disordered" evidence="11">
    <location>
        <begin position="624"/>
        <end position="643"/>
    </location>
</feature>
<keyword evidence="5" id="KW-0238">DNA-binding</keyword>
<dbReference type="PROSITE" id="PS50112">
    <property type="entry name" value="PAS"/>
    <property type="match status" value="2"/>
</dbReference>
<dbReference type="PANTHER" id="PTHR23043:SF8">
    <property type="entry name" value="ENDOTHELIAL PAS DOMAIN-CONTAINING PROTEIN 1"/>
    <property type="match status" value="1"/>
</dbReference>
<evidence type="ECO:0000256" key="1">
    <source>
        <dbReference type="ARBA" id="ARBA00004123"/>
    </source>
</evidence>
<dbReference type="GO" id="GO:0071456">
    <property type="term" value="P:cellular response to hypoxia"/>
    <property type="evidence" value="ECO:0007669"/>
    <property type="project" value="TreeGrafter"/>
</dbReference>
<dbReference type="SUPFAM" id="SSF55785">
    <property type="entry name" value="PYP-like sensor domain (PAS domain)"/>
    <property type="match status" value="2"/>
</dbReference>
<evidence type="ECO:0000256" key="8">
    <source>
        <dbReference type="ARBA" id="ARBA00023242"/>
    </source>
</evidence>
<dbReference type="SMART" id="SM00091">
    <property type="entry name" value="PAS"/>
    <property type="match status" value="2"/>
</dbReference>
<organism evidence="14 15">
    <name type="scientific">Atractosteus spatula</name>
    <name type="common">Alligator gar</name>
    <name type="synonym">Lepisosteus spatula</name>
    <dbReference type="NCBI Taxonomy" id="7917"/>
    <lineage>
        <taxon>Eukaryota</taxon>
        <taxon>Metazoa</taxon>
        <taxon>Chordata</taxon>
        <taxon>Craniata</taxon>
        <taxon>Vertebrata</taxon>
        <taxon>Euteleostomi</taxon>
        <taxon>Actinopterygii</taxon>
        <taxon>Neopterygii</taxon>
        <taxon>Holostei</taxon>
        <taxon>Semionotiformes</taxon>
        <taxon>Lepisosteidae</taxon>
        <taxon>Atractosteus</taxon>
    </lineage>
</organism>
<evidence type="ECO:0000313" key="14">
    <source>
        <dbReference type="EMBL" id="MBN3320346.1"/>
    </source>
</evidence>
<name>A0A8J7NX59_ATRSP</name>
<dbReference type="EMBL" id="JAAWVO010051054">
    <property type="protein sequence ID" value="MBN3320346.1"/>
    <property type="molecule type" value="Genomic_DNA"/>
</dbReference>
<keyword evidence="15" id="KW-1185">Reference proteome</keyword>
<evidence type="ECO:0000256" key="9">
    <source>
        <dbReference type="ARBA" id="ARBA00023278"/>
    </source>
</evidence>
<evidence type="ECO:0000256" key="3">
    <source>
        <dbReference type="ARBA" id="ARBA00022843"/>
    </source>
</evidence>
<keyword evidence="7" id="KW-0804">Transcription</keyword>
<feature type="domain" description="PAS" evidence="13">
    <location>
        <begin position="331"/>
        <end position="382"/>
    </location>
</feature>
<dbReference type="NCBIfam" id="TIGR00229">
    <property type="entry name" value="sensory_box"/>
    <property type="match status" value="1"/>
</dbReference>
<dbReference type="GO" id="GO:0005634">
    <property type="term" value="C:nucleus"/>
    <property type="evidence" value="ECO:0007669"/>
    <property type="project" value="UniProtKB-SubCell"/>
</dbReference>
<comment type="subcellular location">
    <subcellularLocation>
        <location evidence="1">Nucleus</location>
    </subcellularLocation>
</comment>
<evidence type="ECO:0000256" key="12">
    <source>
        <dbReference type="SAM" id="SignalP"/>
    </source>
</evidence>
<dbReference type="Pfam" id="PF11413">
    <property type="entry name" value="HIF-1"/>
    <property type="match status" value="1"/>
</dbReference>
<comment type="caution">
    <text evidence="14">The sequence shown here is derived from an EMBL/GenBank/DDBJ whole genome shotgun (WGS) entry which is preliminary data.</text>
</comment>
<feature type="modified residue" description="4-hydroxyproline" evidence="10">
    <location>
        <position position="485"/>
    </location>
</feature>
<feature type="domain" description="PAS" evidence="13">
    <location>
        <begin position="175"/>
        <end position="230"/>
    </location>
</feature>
<dbReference type="Pfam" id="PF08447">
    <property type="entry name" value="PAS_3"/>
    <property type="match status" value="1"/>
</dbReference>
<dbReference type="Proteomes" id="UP000736164">
    <property type="component" value="Unassembled WGS sequence"/>
</dbReference>
<dbReference type="Pfam" id="PF00989">
    <property type="entry name" value="PAS"/>
    <property type="match status" value="1"/>
</dbReference>
<feature type="region of interest" description="Disordered" evidence="11">
    <location>
        <begin position="841"/>
        <end position="861"/>
    </location>
</feature>
<feature type="non-terminal residue" evidence="14">
    <location>
        <position position="937"/>
    </location>
</feature>
<evidence type="ECO:0000259" key="13">
    <source>
        <dbReference type="PROSITE" id="PS50112"/>
    </source>
</evidence>
<gene>
    <name evidence="14" type="primary">Epas1</name>
    <name evidence="14" type="ORF">GTO95_0016798</name>
</gene>
<feature type="modified residue" description="(3S)-3-hydroxyasparagine" evidence="10">
    <location>
        <position position="914"/>
    </location>
</feature>
<dbReference type="AlphaFoldDB" id="A0A8J7NX59"/>
<evidence type="ECO:0000256" key="7">
    <source>
        <dbReference type="ARBA" id="ARBA00023163"/>
    </source>
</evidence>
<evidence type="ECO:0000256" key="6">
    <source>
        <dbReference type="ARBA" id="ARBA00023159"/>
    </source>
</evidence>
<evidence type="ECO:0000256" key="11">
    <source>
        <dbReference type="SAM" id="MobiDB-lite"/>
    </source>
</evidence>
<dbReference type="PANTHER" id="PTHR23043">
    <property type="entry name" value="HYPOXIA-INDUCIBLE FACTOR 1 ALPHA"/>
    <property type="match status" value="1"/>
</dbReference>
<keyword evidence="12" id="KW-0732">Signal</keyword>
<feature type="compositionally biased region" description="Polar residues" evidence="11">
    <location>
        <begin position="693"/>
        <end position="704"/>
    </location>
</feature>
<feature type="chain" id="PRO_5035238593" evidence="12">
    <location>
        <begin position="29"/>
        <end position="937"/>
    </location>
</feature>
<dbReference type="FunFam" id="3.30.450.20:FF:000015">
    <property type="entry name" value="Hypoxia-inducible factor 1-alpha isoform 1"/>
    <property type="match status" value="1"/>
</dbReference>
<evidence type="ECO:0000256" key="4">
    <source>
        <dbReference type="ARBA" id="ARBA00023015"/>
    </source>
</evidence>
<dbReference type="InterPro" id="IPR035965">
    <property type="entry name" value="PAS-like_dom_sf"/>
</dbReference>
<dbReference type="SMART" id="SM00086">
    <property type="entry name" value="PAC"/>
    <property type="match status" value="1"/>
</dbReference>
<sequence>MRLTISFLRTRKLLSSMSLVFILSDFDAVDIQIKPNINLVQEPRALWKCNLAGELEPYKGILDSDFVESSREVTTTVYHSHPFAPSPQSCSRPMRWQIVCGDGRLCLSEALEQCHWKGVQRSGRLGENAGDCREKSPLSRSQAKTQHSPGAVWLCTRSWPDNVSEADRQMDSLYLKALDGFIAVVTQDGDMIFLSENINKFLGLTQVELTGHSIFDFTHPCDHDEIRENLSFKPGQGFGKKNKDLNTERDFFMRMKCTVTSRGRTVNLKSASWKVLHCTGHLKVYNSCPPHVLCGFKEPPLTCVIMMCVPIPHPSNIDMPLDSKTFLSRHSMDMKFTYCDDRVTELMGYCPEDLLGRSVYEFYHALDSDSMTKSHQNLCAKGQAVSGQYRMLAKHGGYVWVESQGTVIYNSRNSQPQCIVCVNYVLSEIEENLVLFSMDQTESLFKPHVLSMGSFFSNGAAAGDSSELLFTKLKEEPEDLAQLAPTPGDAIIALDFGGPQYEEAQMYSKAAMAPPSKTWPVEAQQPSVQAEVPSVAAFSITQPPPGSTTPSLSTTSSCSTPSSPGDYYSPMDNELKVELTERLFALDTDPKSPYTTQSEVSDLDLETLAPYIPMDGEDFQLNPICQDELPLPDSSPSSTHHSFSNIANLFQPLSSPPPGQFCSAEKRNSSSTSPDPRPALPYPATTVMPPYHTPSSTPLSSMGGRQNLQWPPDPPFRYPHSKRSMIETRPSNQGPQPLPPHRLPLYKQRSLENFVQPQKDMSPSRIALVNSFKRKRLLELAEQHPFQPLPGEDSGQGPPSEMIWKRMRNLKTESCALMDKKSLSSSALTDKLSSLQRGMDQPLGSLQHRKPQCSGGGGGTEHKVTFPGQFFGTSYREYSMPPAPRTEGMVSWLLGPSFESYSLPELTRYDCEVNIPLQGNLNLLQGSDLLRALDQAT</sequence>
<proteinExistence type="predicted"/>
<feature type="modified residue" description="4-hydroxyproline" evidence="10">
    <location>
        <position position="610"/>
    </location>
</feature>
<feature type="non-terminal residue" evidence="14">
    <location>
        <position position="1"/>
    </location>
</feature>
<evidence type="ECO:0000313" key="15">
    <source>
        <dbReference type="Proteomes" id="UP000736164"/>
    </source>
</evidence>
<dbReference type="GO" id="GO:0000977">
    <property type="term" value="F:RNA polymerase II transcription regulatory region sequence-specific DNA binding"/>
    <property type="evidence" value="ECO:0007669"/>
    <property type="project" value="TreeGrafter"/>
</dbReference>
<dbReference type="Pfam" id="PF08778">
    <property type="entry name" value="HIF-1a_CTAD"/>
    <property type="match status" value="1"/>
</dbReference>
<feature type="region of interest" description="Disordered" evidence="11">
    <location>
        <begin position="648"/>
        <end position="704"/>
    </location>
</feature>
<dbReference type="InterPro" id="IPR000014">
    <property type="entry name" value="PAS"/>
</dbReference>
<keyword evidence="4" id="KW-0805">Transcription regulation</keyword>
<keyword evidence="2" id="KW-0677">Repeat</keyword>
<keyword evidence="3" id="KW-0832">Ubl conjugation</keyword>
<reference evidence="14" key="1">
    <citation type="journal article" date="2021" name="Cell">
        <title>Tracing the genetic footprints of vertebrate landing in non-teleost ray-finned fishes.</title>
        <authorList>
            <person name="Bi X."/>
            <person name="Wang K."/>
            <person name="Yang L."/>
            <person name="Pan H."/>
            <person name="Jiang H."/>
            <person name="Wei Q."/>
            <person name="Fang M."/>
            <person name="Yu H."/>
            <person name="Zhu C."/>
            <person name="Cai Y."/>
            <person name="He Y."/>
            <person name="Gan X."/>
            <person name="Zeng H."/>
            <person name="Yu D."/>
            <person name="Zhu Y."/>
            <person name="Jiang H."/>
            <person name="Qiu Q."/>
            <person name="Yang H."/>
            <person name="Zhang Y.E."/>
            <person name="Wang W."/>
            <person name="Zhu M."/>
            <person name="He S."/>
            <person name="Zhang G."/>
        </authorList>
    </citation>
    <scope>NUCLEOTIDE SEQUENCE</scope>
    <source>
        <strain evidence="14">Allg_001</strain>
    </source>
</reference>
<feature type="region of interest" description="Disordered" evidence="11">
    <location>
        <begin position="540"/>
        <end position="568"/>
    </location>
</feature>
<feature type="compositionally biased region" description="Low complexity" evidence="11">
    <location>
        <begin position="634"/>
        <end position="643"/>
    </location>
</feature>
<dbReference type="FunFam" id="3.30.450.20:FF:000005">
    <property type="entry name" value="Hypoxia-inducible factor 1 subunit alpha"/>
    <property type="match status" value="1"/>
</dbReference>
<evidence type="ECO:0000256" key="2">
    <source>
        <dbReference type="ARBA" id="ARBA00022737"/>
    </source>
</evidence>
<dbReference type="Gene3D" id="3.30.450.20">
    <property type="entry name" value="PAS domain"/>
    <property type="match status" value="2"/>
</dbReference>